<evidence type="ECO:0000256" key="1">
    <source>
        <dbReference type="SAM" id="MobiDB-lite"/>
    </source>
</evidence>
<evidence type="ECO:0000313" key="3">
    <source>
        <dbReference type="Proteomes" id="UP000217790"/>
    </source>
</evidence>
<dbReference type="AlphaFoldDB" id="A0A2H3CT07"/>
<dbReference type="InParanoid" id="A0A2H3CT07"/>
<proteinExistence type="predicted"/>
<reference evidence="3" key="1">
    <citation type="journal article" date="2017" name="Nat. Ecol. Evol.">
        <title>Genome expansion and lineage-specific genetic innovations in the forest pathogenic fungi Armillaria.</title>
        <authorList>
            <person name="Sipos G."/>
            <person name="Prasanna A.N."/>
            <person name="Walter M.C."/>
            <person name="O'Connor E."/>
            <person name="Balint B."/>
            <person name="Krizsan K."/>
            <person name="Kiss B."/>
            <person name="Hess J."/>
            <person name="Varga T."/>
            <person name="Slot J."/>
            <person name="Riley R."/>
            <person name="Boka B."/>
            <person name="Rigling D."/>
            <person name="Barry K."/>
            <person name="Lee J."/>
            <person name="Mihaltcheva S."/>
            <person name="LaButti K."/>
            <person name="Lipzen A."/>
            <person name="Waldron R."/>
            <person name="Moloney N.M."/>
            <person name="Sperisen C."/>
            <person name="Kredics L."/>
            <person name="Vagvoelgyi C."/>
            <person name="Patrignani A."/>
            <person name="Fitzpatrick D."/>
            <person name="Nagy I."/>
            <person name="Doyle S."/>
            <person name="Anderson J.B."/>
            <person name="Grigoriev I.V."/>
            <person name="Gueldener U."/>
            <person name="Muensterkoetter M."/>
            <person name="Nagy L.G."/>
        </authorList>
    </citation>
    <scope>NUCLEOTIDE SEQUENCE [LARGE SCALE GENOMIC DNA]</scope>
    <source>
        <strain evidence="3">Ar21-2</strain>
    </source>
</reference>
<dbReference type="Proteomes" id="UP000217790">
    <property type="component" value="Unassembled WGS sequence"/>
</dbReference>
<name>A0A2H3CT07_ARMGA</name>
<protein>
    <submittedName>
        <fullName evidence="2">Uncharacterized protein</fullName>
    </submittedName>
</protein>
<gene>
    <name evidence="2" type="ORF">ARMGADRAFT_1020208</name>
</gene>
<feature type="region of interest" description="Disordered" evidence="1">
    <location>
        <begin position="1"/>
        <end position="77"/>
    </location>
</feature>
<organism evidence="2 3">
    <name type="scientific">Armillaria gallica</name>
    <name type="common">Bulbous honey fungus</name>
    <name type="synonym">Armillaria bulbosa</name>
    <dbReference type="NCBI Taxonomy" id="47427"/>
    <lineage>
        <taxon>Eukaryota</taxon>
        <taxon>Fungi</taxon>
        <taxon>Dikarya</taxon>
        <taxon>Basidiomycota</taxon>
        <taxon>Agaricomycotina</taxon>
        <taxon>Agaricomycetes</taxon>
        <taxon>Agaricomycetidae</taxon>
        <taxon>Agaricales</taxon>
        <taxon>Marasmiineae</taxon>
        <taxon>Physalacriaceae</taxon>
        <taxon>Armillaria</taxon>
    </lineage>
</organism>
<keyword evidence="3" id="KW-1185">Reference proteome</keyword>
<feature type="compositionally biased region" description="Polar residues" evidence="1">
    <location>
        <begin position="53"/>
        <end position="77"/>
    </location>
</feature>
<evidence type="ECO:0000313" key="2">
    <source>
        <dbReference type="EMBL" id="PBK81568.1"/>
    </source>
</evidence>
<sequence>MARRSRYKTIPNIRATTKAPSLLGRNNEDRTPHTIQYTSTRAEMPNRSDVKSTHMSKTNNSKIQRQNDTCTTPRKMR</sequence>
<dbReference type="EMBL" id="KZ293728">
    <property type="protein sequence ID" value="PBK81568.1"/>
    <property type="molecule type" value="Genomic_DNA"/>
</dbReference>
<accession>A0A2H3CT07</accession>